<name>A0A1H3M7B8_9GAMM</name>
<feature type="domain" description="Cysteine-rich" evidence="1">
    <location>
        <begin position="123"/>
        <end position="251"/>
    </location>
</feature>
<evidence type="ECO:0000259" key="1">
    <source>
        <dbReference type="Pfam" id="PF20272"/>
    </source>
</evidence>
<proteinExistence type="predicted"/>
<dbReference type="InterPro" id="IPR046891">
    <property type="entry name" value="E2-ntca"/>
</dbReference>
<keyword evidence="4" id="KW-1185">Reference proteome</keyword>
<protein>
    <submittedName>
        <fullName evidence="3">Uncharacterized protein</fullName>
    </submittedName>
</protein>
<dbReference type="Pfam" id="PF20298">
    <property type="entry name" value="E2-ntca"/>
    <property type="match status" value="1"/>
</dbReference>
<accession>A0A1H3M7B8</accession>
<dbReference type="STRING" id="595670.SAMN05421643_1248"/>
<evidence type="ECO:0000259" key="2">
    <source>
        <dbReference type="Pfam" id="PF20298"/>
    </source>
</evidence>
<feature type="domain" description="Prokaryotic E2" evidence="2">
    <location>
        <begin position="16"/>
        <end position="114"/>
    </location>
</feature>
<evidence type="ECO:0000313" key="4">
    <source>
        <dbReference type="Proteomes" id="UP000199035"/>
    </source>
</evidence>
<sequence>MPYLNDLISYLMKRNIAFHQVNAKIIIFELKFYKDNGSAEKVELEVHQSGDSLLVKATNNRYPDLCPNRHINDGGWFCLGLGEDISQLTISQWVMNLKLYLDAQQKCEDKGVWPCGGEIKEWAHGDGAKYQKIVEQYYGQFQKNCLGLTLNQLRVVEVNSVKRDLKLYHVYANDELILVGDQNQVLNKRYACICDPQGLKKHLSIGKCSAQCSKVVFMVAINHYLLLKAEQKFWQSFGARTCCNTMKKCNFKK</sequence>
<reference evidence="4" key="1">
    <citation type="submission" date="2016-10" db="EMBL/GenBank/DDBJ databases">
        <authorList>
            <person name="Varghese N."/>
            <person name="Submissions S."/>
        </authorList>
    </citation>
    <scope>NUCLEOTIDE SEQUENCE [LARGE SCALE GENOMIC DNA]</scope>
    <source>
        <strain evidence="4">ANC 5109</strain>
    </source>
</reference>
<dbReference type="Pfam" id="PF20272">
    <property type="entry name" value="E2-Crich"/>
    <property type="match status" value="1"/>
</dbReference>
<evidence type="ECO:0000313" key="3">
    <source>
        <dbReference type="EMBL" id="SDY72493.1"/>
    </source>
</evidence>
<dbReference type="EMBL" id="FNPK01000024">
    <property type="protein sequence ID" value="SDY72493.1"/>
    <property type="molecule type" value="Genomic_DNA"/>
</dbReference>
<dbReference type="Proteomes" id="UP000199035">
    <property type="component" value="Unassembled WGS sequence"/>
</dbReference>
<organism evidence="3 4">
    <name type="scientific">Acinetobacter kyonggiensis</name>
    <dbReference type="NCBI Taxonomy" id="595670"/>
    <lineage>
        <taxon>Bacteria</taxon>
        <taxon>Pseudomonadati</taxon>
        <taxon>Pseudomonadota</taxon>
        <taxon>Gammaproteobacteria</taxon>
        <taxon>Moraxellales</taxon>
        <taxon>Moraxellaceae</taxon>
        <taxon>Acinetobacter</taxon>
    </lineage>
</organism>
<dbReference type="AlphaFoldDB" id="A0A1H3M7B8"/>
<gene>
    <name evidence="3" type="ORF">SAMN05421643_1248</name>
</gene>
<dbReference type="InterPro" id="IPR046892">
    <property type="entry name" value="E2-Crich"/>
</dbReference>